<keyword evidence="2 6" id="KW-0808">Transferase</keyword>
<dbReference type="eggNOG" id="COG0204">
    <property type="taxonomic scope" value="Bacteria"/>
</dbReference>
<evidence type="ECO:0000259" key="5">
    <source>
        <dbReference type="SMART" id="SM00563"/>
    </source>
</evidence>
<feature type="domain" description="Phospholipid/glycerol acyltransferase" evidence="5">
    <location>
        <begin position="59"/>
        <end position="168"/>
    </location>
</feature>
<evidence type="ECO:0000256" key="1">
    <source>
        <dbReference type="ARBA" id="ARBA00005189"/>
    </source>
</evidence>
<dbReference type="AlphaFoldDB" id="A0A059G7M3"/>
<organism evidence="6 7">
    <name type="scientific">Hyphomonas oceanitis SCH89</name>
    <dbReference type="NCBI Taxonomy" id="1280953"/>
    <lineage>
        <taxon>Bacteria</taxon>
        <taxon>Pseudomonadati</taxon>
        <taxon>Pseudomonadota</taxon>
        <taxon>Alphaproteobacteria</taxon>
        <taxon>Hyphomonadales</taxon>
        <taxon>Hyphomonadaceae</taxon>
        <taxon>Hyphomonas</taxon>
    </lineage>
</organism>
<dbReference type="GO" id="GO:0006654">
    <property type="term" value="P:phosphatidic acid biosynthetic process"/>
    <property type="evidence" value="ECO:0007669"/>
    <property type="project" value="TreeGrafter"/>
</dbReference>
<dbReference type="EMBL" id="ARYL01000011">
    <property type="protein sequence ID" value="KDA02816.1"/>
    <property type="molecule type" value="Genomic_DNA"/>
</dbReference>
<evidence type="ECO:0000256" key="2">
    <source>
        <dbReference type="ARBA" id="ARBA00022679"/>
    </source>
</evidence>
<protein>
    <submittedName>
        <fullName evidence="6">Phospholipid/glycerol acyltransferase</fullName>
    </submittedName>
</protein>
<dbReference type="PANTHER" id="PTHR10434">
    <property type="entry name" value="1-ACYL-SN-GLYCEROL-3-PHOSPHATE ACYLTRANSFERASE"/>
    <property type="match status" value="1"/>
</dbReference>
<dbReference type="SMART" id="SM00563">
    <property type="entry name" value="PlsC"/>
    <property type="match status" value="1"/>
</dbReference>
<dbReference type="GO" id="GO:0003841">
    <property type="term" value="F:1-acylglycerol-3-phosphate O-acyltransferase activity"/>
    <property type="evidence" value="ECO:0007669"/>
    <property type="project" value="TreeGrafter"/>
</dbReference>
<accession>A0A059G7M3</accession>
<dbReference type="PATRIC" id="fig|1280953.3.peg.1812"/>
<name>A0A059G7M3_9PROT</name>
<dbReference type="InterPro" id="IPR002123">
    <property type="entry name" value="Plipid/glycerol_acylTrfase"/>
</dbReference>
<evidence type="ECO:0000313" key="7">
    <source>
        <dbReference type="Proteomes" id="UP000024942"/>
    </source>
</evidence>
<comment type="caution">
    <text evidence="6">The sequence shown here is derived from an EMBL/GenBank/DDBJ whole genome shotgun (WGS) entry which is preliminary data.</text>
</comment>
<evidence type="ECO:0000256" key="3">
    <source>
        <dbReference type="ARBA" id="ARBA00023315"/>
    </source>
</evidence>
<sequence length="216" mass="23445">MKRGAMLAPAPPPEPGRRLGRPSAYRGFGSEIVHHLCGFYLRLGGWRLIDDWPADPKMVILAAPHTSNWDGINMLAVAGWYRVKLSYMGKKSLTTGPFGWLVKRTGCIPIERGQSTDIVGQMRAAFAAADSLFLAVAPEGTRQRATQWKSGYYHIAHSAGVPLLMSELDYGTRTVRLAGPMQTSGDFAADLPAILAPYSTAKGLNADQFTLPDAVD</sequence>
<gene>
    <name evidence="6" type="ORF">HOC_08969</name>
</gene>
<dbReference type="OrthoDB" id="9796839at2"/>
<evidence type="ECO:0000256" key="4">
    <source>
        <dbReference type="SAM" id="MobiDB-lite"/>
    </source>
</evidence>
<dbReference type="PANTHER" id="PTHR10434:SF9">
    <property type="entry name" value="PHOSPHOLIPID_GLYCEROL ACYLTRANSFERASE DOMAIN-CONTAINING PROTEIN"/>
    <property type="match status" value="1"/>
</dbReference>
<reference evidence="6 7" key="1">
    <citation type="journal article" date="2014" name="Antonie Van Leeuwenhoek">
        <title>Hyphomonas beringensis sp. nov. and Hyphomonas chukchiensis sp. nov., isolated from surface seawater of the Bering Sea and Chukchi Sea.</title>
        <authorList>
            <person name="Li C."/>
            <person name="Lai Q."/>
            <person name="Li G."/>
            <person name="Dong C."/>
            <person name="Wang J."/>
            <person name="Liao Y."/>
            <person name="Shao Z."/>
        </authorList>
    </citation>
    <scope>NUCLEOTIDE SEQUENCE [LARGE SCALE GENOMIC DNA]</scope>
    <source>
        <strain evidence="6 7">SCH89</strain>
    </source>
</reference>
<comment type="pathway">
    <text evidence="1">Lipid metabolism.</text>
</comment>
<keyword evidence="3 6" id="KW-0012">Acyltransferase</keyword>
<evidence type="ECO:0000313" key="6">
    <source>
        <dbReference type="EMBL" id="KDA02816.1"/>
    </source>
</evidence>
<dbReference type="SUPFAM" id="SSF69593">
    <property type="entry name" value="Glycerol-3-phosphate (1)-acyltransferase"/>
    <property type="match status" value="1"/>
</dbReference>
<dbReference type="STRING" id="1280953.HOC_08969"/>
<dbReference type="Proteomes" id="UP000024942">
    <property type="component" value="Unassembled WGS sequence"/>
</dbReference>
<proteinExistence type="predicted"/>
<dbReference type="RefSeq" id="WP_084146228.1">
    <property type="nucleotide sequence ID" value="NZ_ARYL01000011.1"/>
</dbReference>
<dbReference type="Pfam" id="PF01553">
    <property type="entry name" value="Acyltransferase"/>
    <property type="match status" value="1"/>
</dbReference>
<keyword evidence="7" id="KW-1185">Reference proteome</keyword>
<feature type="region of interest" description="Disordered" evidence="4">
    <location>
        <begin position="1"/>
        <end position="21"/>
    </location>
</feature>